<keyword evidence="3" id="KW-1185">Reference proteome</keyword>
<sequence>MKPKSSGDNPWRALALVGAMGFQVAICTLLGYLIANWVFGTTAWLIVGIFVGLAAGILASVWLIKKVLVDSDG</sequence>
<protein>
    <submittedName>
        <fullName evidence="2">F0F1-type ATP synthase assembly protein I</fullName>
    </submittedName>
</protein>
<keyword evidence="1" id="KW-0472">Membrane</keyword>
<comment type="caution">
    <text evidence="2">The sequence shown here is derived from an EMBL/GenBank/DDBJ whole genome shotgun (WGS) entry which is preliminary data.</text>
</comment>
<reference evidence="2 3" key="1">
    <citation type="submission" date="2020-08" db="EMBL/GenBank/DDBJ databases">
        <title>Genomic Encyclopedia of Type Strains, Phase III (KMG-III): the genomes of soil and plant-associated and newly described type strains.</title>
        <authorList>
            <person name="Whitman W."/>
        </authorList>
    </citation>
    <scope>NUCLEOTIDE SEQUENCE [LARGE SCALE GENOMIC DNA]</scope>
    <source>
        <strain evidence="2 3">CECT 5862</strain>
    </source>
</reference>
<evidence type="ECO:0000256" key="1">
    <source>
        <dbReference type="SAM" id="Phobius"/>
    </source>
</evidence>
<dbReference type="Proteomes" id="UP000570361">
    <property type="component" value="Unassembled WGS sequence"/>
</dbReference>
<accession>A0A7W5AXG9</accession>
<evidence type="ECO:0000313" key="2">
    <source>
        <dbReference type="EMBL" id="MBB3110584.1"/>
    </source>
</evidence>
<dbReference type="AlphaFoldDB" id="A0A7W5AXG9"/>
<keyword evidence="1" id="KW-1133">Transmembrane helix</keyword>
<proteinExistence type="predicted"/>
<feature type="transmembrane region" description="Helical" evidence="1">
    <location>
        <begin position="41"/>
        <end position="64"/>
    </location>
</feature>
<organism evidence="2 3">
    <name type="scientific">Paenibacillus phyllosphaerae</name>
    <dbReference type="NCBI Taxonomy" id="274593"/>
    <lineage>
        <taxon>Bacteria</taxon>
        <taxon>Bacillati</taxon>
        <taxon>Bacillota</taxon>
        <taxon>Bacilli</taxon>
        <taxon>Bacillales</taxon>
        <taxon>Paenibacillaceae</taxon>
        <taxon>Paenibacillus</taxon>
    </lineage>
</organism>
<name>A0A7W5AXG9_9BACL</name>
<gene>
    <name evidence="2" type="ORF">FHS18_002651</name>
</gene>
<feature type="transmembrane region" description="Helical" evidence="1">
    <location>
        <begin position="12"/>
        <end position="35"/>
    </location>
</feature>
<dbReference type="RefSeq" id="WP_183600494.1">
    <property type="nucleotide sequence ID" value="NZ_JACHXK010000005.1"/>
</dbReference>
<evidence type="ECO:0000313" key="3">
    <source>
        <dbReference type="Proteomes" id="UP000570361"/>
    </source>
</evidence>
<dbReference type="EMBL" id="JACHXK010000005">
    <property type="protein sequence ID" value="MBB3110584.1"/>
    <property type="molecule type" value="Genomic_DNA"/>
</dbReference>
<keyword evidence="1" id="KW-0812">Transmembrane</keyword>